<dbReference type="InterPro" id="IPR008756">
    <property type="entry name" value="Peptidase_M56"/>
</dbReference>
<feature type="domain" description="Peptidase M56" evidence="2">
    <location>
        <begin position="122"/>
        <end position="271"/>
    </location>
</feature>
<evidence type="ECO:0000313" key="3">
    <source>
        <dbReference type="EMBL" id="MDG3003999.1"/>
    </source>
</evidence>
<comment type="caution">
    <text evidence="3">The sequence shown here is derived from an EMBL/GenBank/DDBJ whole genome shotgun (WGS) entry which is preliminary data.</text>
</comment>
<dbReference type="RefSeq" id="WP_277860362.1">
    <property type="nucleotide sequence ID" value="NZ_JARRAG010000002.1"/>
</dbReference>
<name>A0ABT6F8T2_9BACT</name>
<dbReference type="InterPro" id="IPR052173">
    <property type="entry name" value="Beta-lactam_resp_regulator"/>
</dbReference>
<keyword evidence="4" id="KW-1185">Reference proteome</keyword>
<dbReference type="EMBL" id="JARRAG010000002">
    <property type="protein sequence ID" value="MDG3003999.1"/>
    <property type="molecule type" value="Genomic_DNA"/>
</dbReference>
<accession>A0ABT6F8T2</accession>
<dbReference type="Proteomes" id="UP001216907">
    <property type="component" value="Unassembled WGS sequence"/>
</dbReference>
<feature type="transmembrane region" description="Helical" evidence="1">
    <location>
        <begin position="6"/>
        <end position="27"/>
    </location>
</feature>
<dbReference type="PANTHER" id="PTHR34978">
    <property type="entry name" value="POSSIBLE SENSOR-TRANSDUCER PROTEIN BLAR"/>
    <property type="match status" value="1"/>
</dbReference>
<evidence type="ECO:0000256" key="1">
    <source>
        <dbReference type="SAM" id="Phobius"/>
    </source>
</evidence>
<dbReference type="Pfam" id="PF05569">
    <property type="entry name" value="Peptidase_M56"/>
    <property type="match status" value="1"/>
</dbReference>
<feature type="transmembrane region" description="Helical" evidence="1">
    <location>
        <begin position="39"/>
        <end position="58"/>
    </location>
</feature>
<evidence type="ECO:0000313" key="4">
    <source>
        <dbReference type="Proteomes" id="UP001216907"/>
    </source>
</evidence>
<gene>
    <name evidence="3" type="ORF">PZE19_09465</name>
</gene>
<feature type="transmembrane region" description="Helical" evidence="1">
    <location>
        <begin position="128"/>
        <end position="151"/>
    </location>
</feature>
<keyword evidence="1" id="KW-0472">Membrane</keyword>
<reference evidence="3 4" key="1">
    <citation type="submission" date="2023-03" db="EMBL/GenBank/DDBJ databases">
        <title>Paludisphaera mucosa sp. nov. a novel planctomycete from northern fen.</title>
        <authorList>
            <person name="Ivanova A."/>
        </authorList>
    </citation>
    <scope>NUCLEOTIDE SEQUENCE [LARGE SCALE GENOMIC DNA]</scope>
    <source>
        <strain evidence="3 4">Pla2</strain>
    </source>
</reference>
<organism evidence="3 4">
    <name type="scientific">Paludisphaera mucosa</name>
    <dbReference type="NCBI Taxonomy" id="3030827"/>
    <lineage>
        <taxon>Bacteria</taxon>
        <taxon>Pseudomonadati</taxon>
        <taxon>Planctomycetota</taxon>
        <taxon>Planctomycetia</taxon>
        <taxon>Isosphaerales</taxon>
        <taxon>Isosphaeraceae</taxon>
        <taxon>Paludisphaera</taxon>
    </lineage>
</organism>
<evidence type="ECO:0000259" key="2">
    <source>
        <dbReference type="Pfam" id="PF05569"/>
    </source>
</evidence>
<proteinExistence type="predicted"/>
<sequence length="707" mass="77358">MTDLGLMLAWSAVQASLVLATTAAIYLRASRRSPASGAWAASLGLGLALAVGLLSMAMRTRASSPTPIADVNVPPAVNASSARGVADPAPQAFSGDRRPLLSSIREAWSHLDRTAAAPADICRSWASMLAVVGLAGIACGVLRLLAGLWAVHLVRVRSRRVDDAELLRLLSEVRSEMLCKKRVEFRESAELTAPATAGWRSAVILLPDDWRSWDEDARRAVLSHELAHILREDYITGVVARAAQALYFYNPLVHWLAARLRLEQELAADALGAKFSGGNDRYLHSLSRLALRQDGRPPCWPARAFLPVKGTLIRRIDMLRDEKKSPCRPWAGLHRASAASLMLSAAIVASLLHGPARADDRDGQPFADAARRAAEPFDLSYVMDEDSQSFVAFRPAAAFQLAGMELYRTMLNLAIGQQWALAANQFKFDPTKPGQTAPKVEMFEQVTADIRIARVDGPKPNGRIFVTRLTCRTAEPVDWKAVFRLFGAVVSEVRDGNGSYFRVTNLPTKLDAFFFCPDERTLVVSGEERPADSEKRMLKLLHRDRAAAPPTSVFAQGKDWDRLLGGLLVVGLDNRGGKLTKVFRTDDPTDFDIDPVPAFEHADLWAIGLEDDEQIRFRAVGTCPDAEASGSTVRAVTDIFDQVRRQIEAHAPSKTPLRPEVTKAEQMTREFFRNTQVTGEGRSVLLQSTGAGSLADLAWLFAAGVVN</sequence>
<dbReference type="CDD" id="cd07341">
    <property type="entry name" value="M56_BlaR1_MecR1_like"/>
    <property type="match status" value="1"/>
</dbReference>
<protein>
    <submittedName>
        <fullName evidence="3">M56 family metallopeptidase</fullName>
    </submittedName>
</protein>
<dbReference type="PANTHER" id="PTHR34978:SF3">
    <property type="entry name" value="SLR0241 PROTEIN"/>
    <property type="match status" value="1"/>
</dbReference>
<keyword evidence="1" id="KW-1133">Transmembrane helix</keyword>
<keyword evidence="1" id="KW-0812">Transmembrane</keyword>